<dbReference type="AlphaFoldDB" id="A0A6H1ZXJ8"/>
<gene>
    <name evidence="1" type="ORF">TM448A02448_0008</name>
</gene>
<organism evidence="1">
    <name type="scientific">viral metagenome</name>
    <dbReference type="NCBI Taxonomy" id="1070528"/>
    <lineage>
        <taxon>unclassified sequences</taxon>
        <taxon>metagenomes</taxon>
        <taxon>organismal metagenomes</taxon>
    </lineage>
</organism>
<protein>
    <submittedName>
        <fullName evidence="1">Uncharacterized protein</fullName>
    </submittedName>
</protein>
<reference evidence="1" key="1">
    <citation type="submission" date="2020-03" db="EMBL/GenBank/DDBJ databases">
        <title>The deep terrestrial virosphere.</title>
        <authorList>
            <person name="Holmfeldt K."/>
            <person name="Nilsson E."/>
            <person name="Simone D."/>
            <person name="Lopez-Fernandez M."/>
            <person name="Wu X."/>
            <person name="de Brujin I."/>
            <person name="Lundin D."/>
            <person name="Andersson A."/>
            <person name="Bertilsson S."/>
            <person name="Dopson M."/>
        </authorList>
    </citation>
    <scope>NUCLEOTIDE SEQUENCE</scope>
    <source>
        <strain evidence="1">TM448A02448</strain>
    </source>
</reference>
<proteinExistence type="predicted"/>
<dbReference type="EMBL" id="MT144308">
    <property type="protein sequence ID" value="QJA52047.1"/>
    <property type="molecule type" value="Genomic_DNA"/>
</dbReference>
<evidence type="ECO:0000313" key="1">
    <source>
        <dbReference type="EMBL" id="QJA52047.1"/>
    </source>
</evidence>
<sequence length="62" mass="7321">MRRADLRCGICKRYIITLIDNNIVFDCRSCGTRTIVDLVPYLRRYLKRNNVEIKIDSSAEKK</sequence>
<accession>A0A6H1ZXJ8</accession>
<name>A0A6H1ZXJ8_9ZZZZ</name>